<organism evidence="1 2">
    <name type="scientific">Hymenobacter cellulosilyticus</name>
    <dbReference type="NCBI Taxonomy" id="2932248"/>
    <lineage>
        <taxon>Bacteria</taxon>
        <taxon>Pseudomonadati</taxon>
        <taxon>Bacteroidota</taxon>
        <taxon>Cytophagia</taxon>
        <taxon>Cytophagales</taxon>
        <taxon>Hymenobacteraceae</taxon>
        <taxon>Hymenobacter</taxon>
    </lineage>
</organism>
<evidence type="ECO:0000313" key="1">
    <source>
        <dbReference type="EMBL" id="UOQ72177.1"/>
    </source>
</evidence>
<keyword evidence="2" id="KW-1185">Reference proteome</keyword>
<dbReference type="KEGG" id="hcu:MUN79_27045"/>
<proteinExistence type="predicted"/>
<accession>A0A8T9Q3W8</accession>
<dbReference type="RefSeq" id="WP_244675570.1">
    <property type="nucleotide sequence ID" value="NZ_CP095046.1"/>
</dbReference>
<protein>
    <submittedName>
        <fullName evidence="1">Uncharacterized protein</fullName>
    </submittedName>
</protein>
<dbReference type="EMBL" id="CP095046">
    <property type="protein sequence ID" value="UOQ72177.1"/>
    <property type="molecule type" value="Genomic_DNA"/>
</dbReference>
<dbReference type="AlphaFoldDB" id="A0A8T9Q3W8"/>
<evidence type="ECO:0000313" key="2">
    <source>
        <dbReference type="Proteomes" id="UP000831796"/>
    </source>
</evidence>
<gene>
    <name evidence="1" type="ORF">MUN79_27045</name>
</gene>
<dbReference type="Proteomes" id="UP000831796">
    <property type="component" value="Chromosome"/>
</dbReference>
<sequence>MVQQLHFLREELHQKQAGERMQQLYPEGLVYLNSLYALTWIELLPHLPVGSALRREAQTEARWALQEIQSPVAQSIFNPDLPLPYGAFYQGWSGYVRGRYLAALPPAERDSANQRRFKEQCALIAGALEASANPYLESYAGAAWPADGVMAVAALAWHDRIYTPRYQLLIQRWLERVNTRLDLHGLIPHEVQAGSGAVLVPARGSSQSQLLNFLFEIDSTYARPHFRRYRALFLTSRLGLPGITEAAAGAPAAEDIDSGPVIWGVGGAASLVGRRTMQRFGDTTTALGLRNSIEAFGLPWHDSSGKYYLLGQLPIADAFIAWSNSLHPHQPLTSPDYWRWRFQLLSVTLAALAVGGLWLSRKKPEGNKATVS</sequence>
<name>A0A8T9Q3W8_9BACT</name>
<reference evidence="1" key="1">
    <citation type="submission" date="2022-04" db="EMBL/GenBank/DDBJ databases">
        <title>Hymenobacter sp. isolated from the air.</title>
        <authorList>
            <person name="Won M."/>
            <person name="Lee C.-M."/>
            <person name="Woen H.-Y."/>
            <person name="Kwon S.-W."/>
        </authorList>
    </citation>
    <scope>NUCLEOTIDE SEQUENCE</scope>
    <source>
        <strain evidence="1">5116S-3</strain>
    </source>
</reference>